<evidence type="ECO:0000313" key="1">
    <source>
        <dbReference type="EMBL" id="RQH27596.1"/>
    </source>
</evidence>
<organism evidence="1 2">
    <name type="scientific">Okeania hirsuta</name>
    <dbReference type="NCBI Taxonomy" id="1458930"/>
    <lineage>
        <taxon>Bacteria</taxon>
        <taxon>Bacillati</taxon>
        <taxon>Cyanobacteriota</taxon>
        <taxon>Cyanophyceae</taxon>
        <taxon>Oscillatoriophycideae</taxon>
        <taxon>Oscillatoriales</taxon>
        <taxon>Microcoleaceae</taxon>
        <taxon>Okeania</taxon>
    </lineage>
</organism>
<comment type="caution">
    <text evidence="1">The sequence shown here is derived from an EMBL/GenBank/DDBJ whole genome shotgun (WGS) entry which is preliminary data.</text>
</comment>
<dbReference type="RefSeq" id="WP_124155452.1">
    <property type="nucleotide sequence ID" value="NZ_CAWOLW010000158.1"/>
</dbReference>
<reference evidence="1 2" key="1">
    <citation type="journal article" date="2018" name="ACS Chem. Biol.">
        <title>Ketoreductase domain dysfunction expands chemodiversity: malyngamide biosynthesis in the cyanobacterium Okeania hirsuta.</title>
        <authorList>
            <person name="Moss N.A."/>
            <person name="Leao T."/>
            <person name="Rankin M."/>
            <person name="McCullough T.M."/>
            <person name="Qu P."/>
            <person name="Korobeynikov A."/>
            <person name="Smith J.L."/>
            <person name="Gerwick L."/>
            <person name="Gerwick W.H."/>
        </authorList>
    </citation>
    <scope>NUCLEOTIDE SEQUENCE [LARGE SCALE GENOMIC DNA]</scope>
    <source>
        <strain evidence="1 2">PAB10Feb10-1</strain>
    </source>
</reference>
<keyword evidence="2" id="KW-1185">Reference proteome</keyword>
<evidence type="ECO:0008006" key="3">
    <source>
        <dbReference type="Google" id="ProtNLM"/>
    </source>
</evidence>
<protein>
    <recommendedName>
        <fullName evidence="3">DUF4403 family protein</fullName>
    </recommendedName>
</protein>
<dbReference type="OrthoDB" id="466113at2"/>
<proteinExistence type="predicted"/>
<gene>
    <name evidence="1" type="ORF">D5R40_26975</name>
</gene>
<name>A0A3N6P519_9CYAN</name>
<sequence>MKTTKFQSILLSLGIILLPLTVSNLALASKIYVQPLKTTHQVQVQHLAKGLPLNIDGIPFTVTLDLRNAQLRGKIPKSLVQTELIKALNEFDNHSIKNTKYNKQTIRNLDFRSLDNGGLTVGFSVNLKHRERLAKVFGKEHFTPWISVTLHGTSSFGTNIRNNVVNVSYRGHDVRGQKWYGDIVSGLDSVFKKQTSGLIKKRLNRFNGMNLISLLKQGGIDKQLPLNLTIDELVKSGVKVNADFSPQGLSFVINLPETIDIS</sequence>
<dbReference type="Proteomes" id="UP000269154">
    <property type="component" value="Unassembled WGS sequence"/>
</dbReference>
<dbReference type="AlphaFoldDB" id="A0A3N6P519"/>
<dbReference type="EMBL" id="RCBY01000240">
    <property type="protein sequence ID" value="RQH27596.1"/>
    <property type="molecule type" value="Genomic_DNA"/>
</dbReference>
<accession>A0A3N6P519</accession>
<evidence type="ECO:0000313" key="2">
    <source>
        <dbReference type="Proteomes" id="UP000269154"/>
    </source>
</evidence>